<dbReference type="InterPro" id="IPR041457">
    <property type="entry name" value="CxC2_KDZ-assoc"/>
</dbReference>
<gene>
    <name evidence="3" type="ORF">V5O48_007125</name>
</gene>
<dbReference type="Proteomes" id="UP001465976">
    <property type="component" value="Unassembled WGS sequence"/>
</dbReference>
<dbReference type="Pfam" id="PF18758">
    <property type="entry name" value="KDZ"/>
    <property type="match status" value="1"/>
</dbReference>
<evidence type="ECO:0000313" key="4">
    <source>
        <dbReference type="Proteomes" id="UP001465976"/>
    </source>
</evidence>
<accession>A0ABR3FHL4</accession>
<protein>
    <recommendedName>
        <fullName evidence="2">CxC2-like cysteine cluster KDZ transposase-associated domain-containing protein</fullName>
    </recommendedName>
</protein>
<feature type="domain" description="CxC2-like cysteine cluster KDZ transposase-associated" evidence="2">
    <location>
        <begin position="2"/>
        <end position="50"/>
    </location>
</feature>
<organism evidence="3 4">
    <name type="scientific">Marasmius crinis-equi</name>
    <dbReference type="NCBI Taxonomy" id="585013"/>
    <lineage>
        <taxon>Eukaryota</taxon>
        <taxon>Fungi</taxon>
        <taxon>Dikarya</taxon>
        <taxon>Basidiomycota</taxon>
        <taxon>Agaricomycotina</taxon>
        <taxon>Agaricomycetes</taxon>
        <taxon>Agaricomycetidae</taxon>
        <taxon>Agaricales</taxon>
        <taxon>Marasmiineae</taxon>
        <taxon>Marasmiaceae</taxon>
        <taxon>Marasmius</taxon>
    </lineage>
</organism>
<feature type="region of interest" description="Disordered" evidence="1">
    <location>
        <begin position="637"/>
        <end position="670"/>
    </location>
</feature>
<dbReference type="InterPro" id="IPR040521">
    <property type="entry name" value="KDZ"/>
</dbReference>
<evidence type="ECO:0000259" key="2">
    <source>
        <dbReference type="Pfam" id="PF18803"/>
    </source>
</evidence>
<feature type="compositionally biased region" description="Basic and acidic residues" evidence="1">
    <location>
        <begin position="645"/>
        <end position="668"/>
    </location>
</feature>
<sequence>MKSRLFPATALTPETAYTFAMMREYDILSLQGKIPAYDWIHGLRRLTDNAHTHLVNDPYSAFMLAARVWRYIHDKLRHGEFYNLNARTLPHLPSGSMIVRCPTCSDRWWETTPEWLRHLIMVYTTLDGNSKTRHFCKKGGESDALLYEGKAQFPPNDAYVKFLEKAKKSKRVEPTPDCDSVKVITRLTDLATHGMAVTGTVNHQCSHIFIMGATDMFASENQAYVDAAFSRGYSLYGYEDKKIKHSTSHRGRVPHKQTYDAECQYAINQNLRFDELKYLKPHRKFVTGLERGIPVVHLTGHLLLLCKILFALFYQWCNGRFNGEAAELNWPELNRVGTFTCQMLWGHRQDVLIANYNDINFKKLINQAYRLARDIVIAAAQLEDNMIVFQRESLVYVDKVAEWSRQDLMPHPNPQVKKSWMSTYHRVEQSQVPSIDSVLRSIADQEGGGIELAIPGVGKDLDIYWRQAFEAEEIHQKIAIFEDKTYLPEGELKILEGLRARLDLVIEAFCERQMVVTPCLPECFTAGVQDESVTGLTLGLPSDMTQDERVAYGGVQLATQEATLRTSHAYETVNTLHSTCRKIEILVLYKDQNVSTENMRTRFGKTMQGVLDARSRLLAVYNHDCQALVALNAINEDDPEMPKLSPEDTEQKDVNRKQRTGDSKRRDGPLWTLGPASITRLLNIPLGFGEEVRMEGLVSATKTTQRMVRYSRSMWDGLIQLTKKARKENKDPATVSLPRNAKEKREEKCDTHFWKEREEGVLWTLGARKGLSKCDEETIAKFEEEGDRISWTRQQAEVFQWMEEFEKKHAEMHRTIRYFEKMEGAWTTIADNPEDPINSVESIDRDSNAKTAKIFALRARAHRQAAIWGDLAQAALAQFHDVSYLDFFNLNKPLAPRVANFCDEQLAWTTKLGMERPDVRFGATKAGMELSKMPGKEDEVGETMKRSKNSKGTTAKA</sequence>
<feature type="compositionally biased region" description="Basic and acidic residues" evidence="1">
    <location>
        <begin position="934"/>
        <end position="945"/>
    </location>
</feature>
<dbReference type="Pfam" id="PF18803">
    <property type="entry name" value="CxC2"/>
    <property type="match status" value="1"/>
</dbReference>
<feature type="region of interest" description="Disordered" evidence="1">
    <location>
        <begin position="927"/>
        <end position="957"/>
    </location>
</feature>
<keyword evidence="4" id="KW-1185">Reference proteome</keyword>
<evidence type="ECO:0000313" key="3">
    <source>
        <dbReference type="EMBL" id="KAL0574852.1"/>
    </source>
</evidence>
<proteinExistence type="predicted"/>
<name>A0ABR3FHL4_9AGAR</name>
<evidence type="ECO:0000256" key="1">
    <source>
        <dbReference type="SAM" id="MobiDB-lite"/>
    </source>
</evidence>
<comment type="caution">
    <text evidence="3">The sequence shown here is derived from an EMBL/GenBank/DDBJ whole genome shotgun (WGS) entry which is preliminary data.</text>
</comment>
<dbReference type="EMBL" id="JBAHYK010000360">
    <property type="protein sequence ID" value="KAL0574852.1"/>
    <property type="molecule type" value="Genomic_DNA"/>
</dbReference>
<reference evidence="3 4" key="1">
    <citation type="submission" date="2024-02" db="EMBL/GenBank/DDBJ databases">
        <title>A draft genome for the cacao thread blight pathogen Marasmius crinis-equi.</title>
        <authorList>
            <person name="Cohen S.P."/>
            <person name="Baruah I.K."/>
            <person name="Amoako-Attah I."/>
            <person name="Bukari Y."/>
            <person name="Meinhardt L.W."/>
            <person name="Bailey B.A."/>
        </authorList>
    </citation>
    <scope>NUCLEOTIDE SEQUENCE [LARGE SCALE GENOMIC DNA]</scope>
    <source>
        <strain evidence="3 4">GH-76</strain>
    </source>
</reference>